<keyword evidence="1" id="KW-0732">Signal</keyword>
<dbReference type="PANTHER" id="PTHR42732">
    <property type="entry name" value="BETA-GALACTOSIDASE"/>
    <property type="match status" value="1"/>
</dbReference>
<reference evidence="2 3" key="1">
    <citation type="journal article" date="2019" name="Nat. Med.">
        <title>A library of human gut bacterial isolates paired with longitudinal multiomics data enables mechanistic microbiome research.</title>
        <authorList>
            <person name="Poyet M."/>
            <person name="Groussin M."/>
            <person name="Gibbons S.M."/>
            <person name="Avila-Pacheco J."/>
            <person name="Jiang X."/>
            <person name="Kearney S.M."/>
            <person name="Perrotta A.R."/>
            <person name="Berdy B."/>
            <person name="Zhao S."/>
            <person name="Lieberman T.D."/>
            <person name="Swanson P.K."/>
            <person name="Smith M."/>
            <person name="Roesemann S."/>
            <person name="Alexander J.E."/>
            <person name="Rich S.A."/>
            <person name="Livny J."/>
            <person name="Vlamakis H."/>
            <person name="Clish C."/>
            <person name="Bullock K."/>
            <person name="Deik A."/>
            <person name="Scott J."/>
            <person name="Pierce K.A."/>
            <person name="Xavier R.J."/>
            <person name="Alm E.J."/>
        </authorList>
    </citation>
    <scope>NUCLEOTIDE SEQUENCE [LARGE SCALE GENOMIC DNA]</scope>
    <source>
        <strain evidence="2 3">BIOML-A163</strain>
    </source>
</reference>
<protein>
    <submittedName>
        <fullName evidence="2">Beta-galactosidase</fullName>
    </submittedName>
</protein>
<proteinExistence type="predicted"/>
<feature type="non-terminal residue" evidence="2">
    <location>
        <position position="167"/>
    </location>
</feature>
<accession>A0A5M5BSK6</accession>
<dbReference type="GO" id="GO:0005975">
    <property type="term" value="P:carbohydrate metabolic process"/>
    <property type="evidence" value="ECO:0007669"/>
    <property type="project" value="InterPro"/>
</dbReference>
<feature type="signal peptide" evidence="1">
    <location>
        <begin position="1"/>
        <end position="23"/>
    </location>
</feature>
<dbReference type="SUPFAM" id="SSF49785">
    <property type="entry name" value="Galactose-binding domain-like"/>
    <property type="match status" value="1"/>
</dbReference>
<name>A0A5M5BSK6_BACOV</name>
<dbReference type="PANTHER" id="PTHR42732:SF1">
    <property type="entry name" value="BETA-MANNOSIDASE"/>
    <property type="match status" value="1"/>
</dbReference>
<dbReference type="EMBL" id="VWLE01000980">
    <property type="protein sequence ID" value="KAA3931843.1"/>
    <property type="molecule type" value="Genomic_DNA"/>
</dbReference>
<dbReference type="AlphaFoldDB" id="A0A5M5BSK6"/>
<dbReference type="InterPro" id="IPR008979">
    <property type="entry name" value="Galactose-bd-like_sf"/>
</dbReference>
<gene>
    <name evidence="2" type="ORF">F3D71_31250</name>
</gene>
<evidence type="ECO:0000256" key="1">
    <source>
        <dbReference type="SAM" id="SignalP"/>
    </source>
</evidence>
<feature type="chain" id="PRO_5024394812" evidence="1">
    <location>
        <begin position="24"/>
        <end position="167"/>
    </location>
</feature>
<comment type="caution">
    <text evidence="2">The sequence shown here is derived from an EMBL/GenBank/DDBJ whole genome shotgun (WGS) entry which is preliminary data.</text>
</comment>
<sequence>MNMKHPKQLLAVLLMAAACTMQAQRSEALLEKNWKFSKGDFKEASQPEFNDTKWESVVIPHDWAIFGPFDMNNDLQNVAVTQNFEKKASLKTGRTGGLPYVGTGWYRTSFDAPADKEVTLLFDGAMSEARVYINGKEACFWPFGYNSFHCNVTSLLNKDGKNNTLAV</sequence>
<organism evidence="2 3">
    <name type="scientific">Bacteroides ovatus</name>
    <dbReference type="NCBI Taxonomy" id="28116"/>
    <lineage>
        <taxon>Bacteria</taxon>
        <taxon>Pseudomonadati</taxon>
        <taxon>Bacteroidota</taxon>
        <taxon>Bacteroidia</taxon>
        <taxon>Bacteroidales</taxon>
        <taxon>Bacteroidaceae</taxon>
        <taxon>Bacteroides</taxon>
    </lineage>
</organism>
<dbReference type="PROSITE" id="PS51257">
    <property type="entry name" value="PROKAR_LIPOPROTEIN"/>
    <property type="match status" value="1"/>
</dbReference>
<dbReference type="InterPro" id="IPR051913">
    <property type="entry name" value="GH2_Domain-Containing"/>
</dbReference>
<evidence type="ECO:0000313" key="2">
    <source>
        <dbReference type="EMBL" id="KAA3931843.1"/>
    </source>
</evidence>
<evidence type="ECO:0000313" key="3">
    <source>
        <dbReference type="Proteomes" id="UP000323717"/>
    </source>
</evidence>
<dbReference type="Proteomes" id="UP000323717">
    <property type="component" value="Unassembled WGS sequence"/>
</dbReference>
<dbReference type="GO" id="GO:0004553">
    <property type="term" value="F:hydrolase activity, hydrolyzing O-glycosyl compounds"/>
    <property type="evidence" value="ECO:0007669"/>
    <property type="project" value="InterPro"/>
</dbReference>
<dbReference type="Gene3D" id="2.60.120.260">
    <property type="entry name" value="Galactose-binding domain-like"/>
    <property type="match status" value="1"/>
</dbReference>